<reference evidence="2" key="1">
    <citation type="submission" date="2022-11" db="EMBL/GenBank/DDBJ databases">
        <title>Centuries of genome instability and evolution in soft-shell clam transmissible cancer (bioRxiv).</title>
        <authorList>
            <person name="Hart S.F.M."/>
            <person name="Yonemitsu M.A."/>
            <person name="Giersch R.M."/>
            <person name="Beal B.F."/>
            <person name="Arriagada G."/>
            <person name="Davis B.W."/>
            <person name="Ostrander E.A."/>
            <person name="Goff S.P."/>
            <person name="Metzger M.J."/>
        </authorList>
    </citation>
    <scope>NUCLEOTIDE SEQUENCE</scope>
    <source>
        <strain evidence="2">MELC-2E11</strain>
        <tissue evidence="2">Siphon/mantle</tissue>
    </source>
</reference>
<dbReference type="EMBL" id="CP111017">
    <property type="protein sequence ID" value="WAR07443.1"/>
    <property type="molecule type" value="Genomic_DNA"/>
</dbReference>
<organism evidence="2 3">
    <name type="scientific">Mya arenaria</name>
    <name type="common">Soft-shell clam</name>
    <dbReference type="NCBI Taxonomy" id="6604"/>
    <lineage>
        <taxon>Eukaryota</taxon>
        <taxon>Metazoa</taxon>
        <taxon>Spiralia</taxon>
        <taxon>Lophotrochozoa</taxon>
        <taxon>Mollusca</taxon>
        <taxon>Bivalvia</taxon>
        <taxon>Autobranchia</taxon>
        <taxon>Heteroconchia</taxon>
        <taxon>Euheterodonta</taxon>
        <taxon>Imparidentia</taxon>
        <taxon>Neoheterodontei</taxon>
        <taxon>Myida</taxon>
        <taxon>Myoidea</taxon>
        <taxon>Myidae</taxon>
        <taxon>Mya</taxon>
    </lineage>
</organism>
<feature type="compositionally biased region" description="Low complexity" evidence="1">
    <location>
        <begin position="76"/>
        <end position="91"/>
    </location>
</feature>
<feature type="region of interest" description="Disordered" evidence="1">
    <location>
        <begin position="74"/>
        <end position="119"/>
    </location>
</feature>
<evidence type="ECO:0000313" key="2">
    <source>
        <dbReference type="EMBL" id="WAR07443.1"/>
    </source>
</evidence>
<protein>
    <submittedName>
        <fullName evidence="2">Uncharacterized protein</fullName>
    </submittedName>
</protein>
<dbReference type="Proteomes" id="UP001164746">
    <property type="component" value="Chromosome 6"/>
</dbReference>
<feature type="non-terminal residue" evidence="2">
    <location>
        <position position="1"/>
    </location>
</feature>
<proteinExistence type="predicted"/>
<accession>A0ABY7EBN8</accession>
<name>A0ABY7EBN8_MYAAR</name>
<evidence type="ECO:0000313" key="3">
    <source>
        <dbReference type="Proteomes" id="UP001164746"/>
    </source>
</evidence>
<keyword evidence="3" id="KW-1185">Reference proteome</keyword>
<sequence>MTYRSSYNIQGRFRFYADEDHLSRQWRLHALANIRQPTFLEGFLLKALHSDHPFQYVDYAVYCTSLAAGHQHIPLNNHHSNNSTNSSTTSSPGAPTHSLFRNCRKLPVPRNGPGRIIAS</sequence>
<gene>
    <name evidence="2" type="ORF">MAR_017401</name>
</gene>
<evidence type="ECO:0000256" key="1">
    <source>
        <dbReference type="SAM" id="MobiDB-lite"/>
    </source>
</evidence>